<dbReference type="InterPro" id="IPR004869">
    <property type="entry name" value="MMPL_dom"/>
</dbReference>
<dbReference type="PROSITE" id="PS51257">
    <property type="entry name" value="PROKAR_LIPOPROTEIN"/>
    <property type="match status" value="1"/>
</dbReference>
<dbReference type="Pfam" id="PF03176">
    <property type="entry name" value="MMPL"/>
    <property type="match status" value="2"/>
</dbReference>
<dbReference type="InterPro" id="IPR050545">
    <property type="entry name" value="Mycobact_MmpL"/>
</dbReference>
<feature type="transmembrane region" description="Helical" evidence="6">
    <location>
        <begin position="369"/>
        <end position="386"/>
    </location>
</feature>
<reference evidence="9 11" key="2">
    <citation type="submission" date="2018-06" db="EMBL/GenBank/DDBJ databases">
        <authorList>
            <consortium name="Pathogen Informatics"/>
            <person name="Doyle S."/>
        </authorList>
    </citation>
    <scope>NUCLEOTIDE SEQUENCE [LARGE SCALE GENOMIC DNA]</scope>
    <source>
        <strain evidence="9 11">NCTC12239</strain>
    </source>
</reference>
<keyword evidence="3 6" id="KW-0812">Transmembrane</keyword>
<sequence>MQETKFYRLGSLIYHCRWVLLVLWVLIILSCLPFLPNIISPFKTTGFIDEYSESAKAEELMNNKLGYNNKNKFMILYHSNNLLATSQLYKNKIKKSLEALDNFPLDLEIIYPENNKNQISKDKHTAYVVVIIKNKDPVNNQLLEQFQGSIKTPENMTMHLGGEPVFVESVNKQTQTDLYRADFIATPLAIIILILVFGSLVAAVIPIILGGGCALIILTALYFLGHLFTLSIFTLNIALLLGLCLSLDYSLFIIYRFRDELDKNQDIIQAIAVTQATAGKAIFFGGLAVFASLSALLLFPVNILFSVAVGGLTAVFVAVLTAIIILPAILSLLKNNINRIPVTLSTKNKDKRFSYWHWIAEKIVRRPHLTFIVTLIFLLSLGYPFLSAKFGVSDFHILPEHSKHRDFYDAYAKQFNVNELSPILVLIQSKPSPILSPKNIARLYDLAQNLNDNPLIKKVISIVTTNSKLNKKQYYNLYHQPKEDMNADIKKMLDTSTRQYLTIMTIISKYSINSPQTTNLVDEIRHTPVGYGMTMQITGTPVINIDVLNTISKLLPYAILWIMVLTYLILLVLLRSLFLPLKALIMNILSLSACYGALVLVFQDGYLHQLLDFQPQGMLDISLLVIIFCALFGFSIDYEVFLLSRIKEAYEETGDNEKSIIFGIEKSSRIITSAAIIVIFICISFLVAHVLMVKAFGLGIAVAVFVDAFLIRTALVPATMTLFKSWNWYLPKWLDRILPQL</sequence>
<dbReference type="Gene3D" id="1.20.1640.10">
    <property type="entry name" value="Multidrug efflux transporter AcrB transmembrane domain"/>
    <property type="match status" value="2"/>
</dbReference>
<feature type="transmembrane region" description="Helical" evidence="6">
    <location>
        <begin position="554"/>
        <end position="574"/>
    </location>
</feature>
<evidence type="ECO:0000256" key="2">
    <source>
        <dbReference type="ARBA" id="ARBA00022475"/>
    </source>
</evidence>
<dbReference type="EMBL" id="LNYN01000025">
    <property type="protein sequence ID" value="KTD33450.1"/>
    <property type="molecule type" value="Genomic_DNA"/>
</dbReference>
<feature type="transmembrane region" description="Helical" evidence="6">
    <location>
        <begin position="303"/>
        <end position="330"/>
    </location>
</feature>
<evidence type="ECO:0000256" key="3">
    <source>
        <dbReference type="ARBA" id="ARBA00022692"/>
    </source>
</evidence>
<evidence type="ECO:0000313" key="10">
    <source>
        <dbReference type="Proteomes" id="UP000054985"/>
    </source>
</evidence>
<feature type="transmembrane region" description="Helical" evidence="6">
    <location>
        <begin position="698"/>
        <end position="723"/>
    </location>
</feature>
<dbReference type="EMBL" id="UGOG01000001">
    <property type="protein sequence ID" value="STX61823.1"/>
    <property type="molecule type" value="Genomic_DNA"/>
</dbReference>
<evidence type="ECO:0000313" key="11">
    <source>
        <dbReference type="Proteomes" id="UP000254040"/>
    </source>
</evidence>
<feature type="transmembrane region" description="Helical" evidence="6">
    <location>
        <begin position="188"/>
        <end position="221"/>
    </location>
</feature>
<feature type="transmembrane region" description="Helical" evidence="6">
    <location>
        <begin position="670"/>
        <end position="692"/>
    </location>
</feature>
<protein>
    <submittedName>
        <fullName evidence="8">Membrane protein YdfJ</fullName>
    </submittedName>
    <submittedName>
        <fullName evidence="9">Membrane transport protein mmpL8</fullName>
    </submittedName>
</protein>
<dbReference type="AlphaFoldDB" id="A0A378JT52"/>
<feature type="transmembrane region" description="Helical" evidence="6">
    <location>
        <begin position="621"/>
        <end position="641"/>
    </location>
</feature>
<evidence type="ECO:0000313" key="8">
    <source>
        <dbReference type="EMBL" id="KTD33450.1"/>
    </source>
</evidence>
<dbReference type="Proteomes" id="UP000054985">
    <property type="component" value="Unassembled WGS sequence"/>
</dbReference>
<evidence type="ECO:0000259" key="7">
    <source>
        <dbReference type="Pfam" id="PF03176"/>
    </source>
</evidence>
<dbReference type="Proteomes" id="UP000254040">
    <property type="component" value="Unassembled WGS sequence"/>
</dbReference>
<feature type="domain" description="Membrane transport protein MMPL" evidence="7">
    <location>
        <begin position="517"/>
        <end position="732"/>
    </location>
</feature>
<name>A0A378JT52_9GAMM</name>
<dbReference type="OrthoDB" id="7051771at2"/>
<evidence type="ECO:0000256" key="4">
    <source>
        <dbReference type="ARBA" id="ARBA00022989"/>
    </source>
</evidence>
<dbReference type="STRING" id="39962.Lmor_2001"/>
<dbReference type="SUPFAM" id="SSF82866">
    <property type="entry name" value="Multidrug efflux transporter AcrB transmembrane domain"/>
    <property type="match status" value="2"/>
</dbReference>
<evidence type="ECO:0000256" key="6">
    <source>
        <dbReference type="SAM" id="Phobius"/>
    </source>
</evidence>
<dbReference type="PANTHER" id="PTHR33406:SF13">
    <property type="entry name" value="MEMBRANE PROTEIN YDFJ"/>
    <property type="match status" value="1"/>
</dbReference>
<gene>
    <name evidence="9" type="primary">mmpL8</name>
    <name evidence="8" type="synonym">ydfJ</name>
    <name evidence="8" type="ORF">Lmor_2001</name>
    <name evidence="9" type="ORF">NCTC12239_00741</name>
</gene>
<keyword evidence="10" id="KW-1185">Reference proteome</keyword>
<organism evidence="9 11">
    <name type="scientific">Legionella moravica</name>
    <dbReference type="NCBI Taxonomy" id="39962"/>
    <lineage>
        <taxon>Bacteria</taxon>
        <taxon>Pseudomonadati</taxon>
        <taxon>Pseudomonadota</taxon>
        <taxon>Gammaproteobacteria</taxon>
        <taxon>Legionellales</taxon>
        <taxon>Legionellaceae</taxon>
        <taxon>Legionella</taxon>
    </lineage>
</organism>
<evidence type="ECO:0000313" key="9">
    <source>
        <dbReference type="EMBL" id="STX61823.1"/>
    </source>
</evidence>
<reference evidence="8 10" key="1">
    <citation type="submission" date="2015-11" db="EMBL/GenBank/DDBJ databases">
        <title>Genomic analysis of 38 Legionella species identifies large and diverse effector repertoires.</title>
        <authorList>
            <person name="Burstein D."/>
            <person name="Amaro F."/>
            <person name="Zusman T."/>
            <person name="Lifshitz Z."/>
            <person name="Cohen O."/>
            <person name="Gilbert J.A."/>
            <person name="Pupko T."/>
            <person name="Shuman H.A."/>
            <person name="Segal G."/>
        </authorList>
    </citation>
    <scope>NUCLEOTIDE SEQUENCE [LARGE SCALE GENOMIC DNA]</scope>
    <source>
        <strain evidence="8 10">ATCC 43877</strain>
    </source>
</reference>
<feature type="domain" description="Membrane transport protein MMPL" evidence="7">
    <location>
        <begin position="52"/>
        <end position="369"/>
    </location>
</feature>
<dbReference type="RefSeq" id="WP_035921453.1">
    <property type="nucleotide sequence ID" value="NZ_CAAAJG010000016.1"/>
</dbReference>
<keyword evidence="2" id="KW-1003">Cell membrane</keyword>
<evidence type="ECO:0000256" key="1">
    <source>
        <dbReference type="ARBA" id="ARBA00004651"/>
    </source>
</evidence>
<dbReference type="GO" id="GO:0005886">
    <property type="term" value="C:plasma membrane"/>
    <property type="evidence" value="ECO:0007669"/>
    <property type="project" value="UniProtKB-SubCell"/>
</dbReference>
<accession>A0A378JT52</accession>
<keyword evidence="4 6" id="KW-1133">Transmembrane helix</keyword>
<feature type="transmembrane region" description="Helical" evidence="6">
    <location>
        <begin position="227"/>
        <end position="255"/>
    </location>
</feature>
<proteinExistence type="predicted"/>
<dbReference type="PANTHER" id="PTHR33406">
    <property type="entry name" value="MEMBRANE PROTEIN MJ1562-RELATED"/>
    <property type="match status" value="1"/>
</dbReference>
<evidence type="ECO:0000256" key="5">
    <source>
        <dbReference type="ARBA" id="ARBA00023136"/>
    </source>
</evidence>
<feature type="transmembrane region" description="Helical" evidence="6">
    <location>
        <begin position="581"/>
        <end position="601"/>
    </location>
</feature>
<feature type="transmembrane region" description="Helical" evidence="6">
    <location>
        <begin position="12"/>
        <end position="35"/>
    </location>
</feature>
<comment type="subcellular location">
    <subcellularLocation>
        <location evidence="1">Cell membrane</location>
        <topology evidence="1">Multi-pass membrane protein</topology>
    </subcellularLocation>
</comment>
<keyword evidence="5 6" id="KW-0472">Membrane</keyword>